<feature type="transmembrane region" description="Helical" evidence="1">
    <location>
        <begin position="110"/>
        <end position="131"/>
    </location>
</feature>
<protein>
    <submittedName>
        <fullName evidence="2">DUF2721 domain-containing protein</fullName>
    </submittedName>
</protein>
<sequence length="144" mass="15583">MQNPLQADEMAHVIQLSVAPVFLLSGIGALLSVLSARVGRIVDRSRHIKEKQADPSAPSHPDIQGELDLLSRRAHWANWAISLCTTCALLICTLIVLLFVGAFLSLDCSTATALLFIAALSALILGLLCFLKEIHLAIASLRFR</sequence>
<keyword evidence="1" id="KW-0472">Membrane</keyword>
<keyword evidence="1" id="KW-1133">Transmembrane helix</keyword>
<dbReference type="InterPro" id="IPR021279">
    <property type="entry name" value="DUF2721"/>
</dbReference>
<evidence type="ECO:0000313" key="2">
    <source>
        <dbReference type="EMBL" id="PZN69978.1"/>
    </source>
</evidence>
<comment type="caution">
    <text evidence="2">The sequence shown here is derived from an EMBL/GenBank/DDBJ whole genome shotgun (WGS) entry which is preliminary data.</text>
</comment>
<evidence type="ECO:0000256" key="1">
    <source>
        <dbReference type="SAM" id="Phobius"/>
    </source>
</evidence>
<dbReference type="Pfam" id="PF11026">
    <property type="entry name" value="DUF2721"/>
    <property type="match status" value="1"/>
</dbReference>
<dbReference type="InterPro" id="IPR036259">
    <property type="entry name" value="MFS_trans_sf"/>
</dbReference>
<organism evidence="2 3">
    <name type="scientific">Candidatus Methylumidiphilus alinenensis</name>
    <dbReference type="NCBI Taxonomy" id="2202197"/>
    <lineage>
        <taxon>Bacteria</taxon>
        <taxon>Pseudomonadati</taxon>
        <taxon>Pseudomonadota</taxon>
        <taxon>Gammaproteobacteria</taxon>
        <taxon>Methylococcales</taxon>
        <taxon>Candidatus Methylumidiphilus</taxon>
    </lineage>
</organism>
<gene>
    <name evidence="2" type="ORF">DM484_28905</name>
</gene>
<name>A0A2W4QPW8_9GAMM</name>
<dbReference type="EMBL" id="QJPH01000565">
    <property type="protein sequence ID" value="PZN69978.1"/>
    <property type="molecule type" value="Genomic_DNA"/>
</dbReference>
<keyword evidence="1" id="KW-0812">Transmembrane</keyword>
<dbReference type="SUPFAM" id="SSF103473">
    <property type="entry name" value="MFS general substrate transporter"/>
    <property type="match status" value="1"/>
</dbReference>
<feature type="transmembrane region" description="Helical" evidence="1">
    <location>
        <begin position="79"/>
        <end position="104"/>
    </location>
</feature>
<accession>A0A2W4QPW8</accession>
<reference evidence="2 3" key="1">
    <citation type="journal article" date="2018" name="Aquat. Microb. Ecol.">
        <title>Gammaproteobacterial methanotrophs dominate.</title>
        <authorList>
            <person name="Rissanen A.J."/>
            <person name="Saarenheimo J."/>
            <person name="Tiirola M."/>
            <person name="Peura S."/>
            <person name="Aalto S.L."/>
            <person name="Karvinen A."/>
            <person name="Nykanen H."/>
        </authorList>
    </citation>
    <scope>NUCLEOTIDE SEQUENCE [LARGE SCALE GENOMIC DNA]</scope>
    <source>
        <strain evidence="2">AMbin10</strain>
    </source>
</reference>
<feature type="transmembrane region" description="Helical" evidence="1">
    <location>
        <begin position="12"/>
        <end position="36"/>
    </location>
</feature>
<proteinExistence type="predicted"/>
<dbReference type="AlphaFoldDB" id="A0A2W4QPW8"/>
<evidence type="ECO:0000313" key="3">
    <source>
        <dbReference type="Proteomes" id="UP000249396"/>
    </source>
</evidence>
<dbReference type="Proteomes" id="UP000249396">
    <property type="component" value="Unassembled WGS sequence"/>
</dbReference>